<dbReference type="RefSeq" id="XP_022243173.1">
    <property type="nucleotide sequence ID" value="XM_022387465.1"/>
</dbReference>
<dbReference type="RefSeq" id="XP_022243172.1">
    <property type="nucleotide sequence ID" value="XM_022387464.1"/>
</dbReference>
<feature type="region of interest" description="Disordered" evidence="1">
    <location>
        <begin position="115"/>
        <end position="140"/>
    </location>
</feature>
<organism evidence="2 5">
    <name type="scientific">Limulus polyphemus</name>
    <name type="common">Atlantic horseshoe crab</name>
    <dbReference type="NCBI Taxonomy" id="6850"/>
    <lineage>
        <taxon>Eukaryota</taxon>
        <taxon>Metazoa</taxon>
        <taxon>Ecdysozoa</taxon>
        <taxon>Arthropoda</taxon>
        <taxon>Chelicerata</taxon>
        <taxon>Merostomata</taxon>
        <taxon>Xiphosura</taxon>
        <taxon>Limulidae</taxon>
        <taxon>Limulus</taxon>
    </lineage>
</organism>
<reference evidence="3 4" key="1">
    <citation type="submission" date="2025-05" db="UniProtKB">
        <authorList>
            <consortium name="RefSeq"/>
        </authorList>
    </citation>
    <scope>IDENTIFICATION</scope>
    <source>
        <tissue evidence="3 4">Muscle</tissue>
    </source>
</reference>
<dbReference type="RefSeq" id="XP_022243174.1">
    <property type="nucleotide sequence ID" value="XM_022387466.1"/>
</dbReference>
<evidence type="ECO:0000313" key="3">
    <source>
        <dbReference type="RefSeq" id="XP_022243172.1"/>
    </source>
</evidence>
<accession>A0ABM1SHR9</accession>
<protein>
    <submittedName>
        <fullName evidence="3 4">Uncharacterized protein LOC111086062</fullName>
    </submittedName>
</protein>
<dbReference type="GeneID" id="111086062"/>
<proteinExistence type="predicted"/>
<name>A0ABM1SHR9_LIMPO</name>
<evidence type="ECO:0000313" key="2">
    <source>
        <dbReference type="Proteomes" id="UP000694941"/>
    </source>
</evidence>
<keyword evidence="2" id="KW-1185">Reference proteome</keyword>
<evidence type="ECO:0000313" key="5">
    <source>
        <dbReference type="RefSeq" id="XP_022243174.1"/>
    </source>
</evidence>
<evidence type="ECO:0000313" key="4">
    <source>
        <dbReference type="RefSeq" id="XP_022243173.1"/>
    </source>
</evidence>
<gene>
    <name evidence="3 4 5" type="primary">LOC111086062</name>
</gene>
<sequence>MLETRVPFKEFNKEEIVRRNSLKVVRVTASFLQLRRREESMYAESYYKWYSNLLAEIASEKEFRNHQHQLHIFEEIQCRFQKLLKLSLNTKKAYRQEQIWDAHMMAQEAINAGIRESPDVQELPHPNNKTTGKTKKKKKK</sequence>
<evidence type="ECO:0000256" key="1">
    <source>
        <dbReference type="SAM" id="MobiDB-lite"/>
    </source>
</evidence>
<dbReference type="Proteomes" id="UP000694941">
    <property type="component" value="Unplaced"/>
</dbReference>